<sequence>MVLQTLMGWENIHLYTFRIHGSTYGSASGGAFLDIPIKQFRFQPKEKLLYTYDFSAFPRRTSWEIELRLEHISTNVPAEKYICCLEGARSGPLEDLGGPAGYRQWLLSRYSDEALKPLVRMAEVVDVILQQTEGSIRDHIDLDELQDLRDQLDSWHEEDPEHFDLIEVNQDLQDWQNRWFSQQP</sequence>
<gene>
    <name evidence="2" type="ORF">DC3_12580</name>
</gene>
<accession>A0A511MYH6</accession>
<dbReference type="InterPro" id="IPR024047">
    <property type="entry name" value="MM3350-like_sf"/>
</dbReference>
<dbReference type="PANTHER" id="PTHR41878">
    <property type="entry name" value="LEXA REPRESSOR-RELATED"/>
    <property type="match status" value="1"/>
</dbReference>
<dbReference type="Gene3D" id="3.10.290.30">
    <property type="entry name" value="MM3350-like"/>
    <property type="match status" value="1"/>
</dbReference>
<dbReference type="SUPFAM" id="SSF159941">
    <property type="entry name" value="MM3350-like"/>
    <property type="match status" value="1"/>
</dbReference>
<feature type="domain" description="Plasmid pRiA4b Orf3-like" evidence="1">
    <location>
        <begin position="2"/>
        <end position="107"/>
    </location>
</feature>
<protein>
    <recommendedName>
        <fullName evidence="1">Plasmid pRiA4b Orf3-like domain-containing protein</fullName>
    </recommendedName>
</protein>
<name>A0A511MYH6_DEIC1</name>
<dbReference type="InterPro" id="IPR012912">
    <property type="entry name" value="Plasmid_pRiA4b_Orf3-like"/>
</dbReference>
<evidence type="ECO:0000313" key="3">
    <source>
        <dbReference type="Proteomes" id="UP000321306"/>
    </source>
</evidence>
<dbReference type="Pfam" id="PF07929">
    <property type="entry name" value="PRiA4_ORF3"/>
    <property type="match status" value="1"/>
</dbReference>
<evidence type="ECO:0000259" key="1">
    <source>
        <dbReference type="Pfam" id="PF07929"/>
    </source>
</evidence>
<dbReference type="PANTHER" id="PTHR41878:SF1">
    <property type="entry name" value="TNPR PROTEIN"/>
    <property type="match status" value="1"/>
</dbReference>
<evidence type="ECO:0000313" key="2">
    <source>
        <dbReference type="EMBL" id="GEM45623.1"/>
    </source>
</evidence>
<comment type="caution">
    <text evidence="2">The sequence shown here is derived from an EMBL/GenBank/DDBJ whole genome shotgun (WGS) entry which is preliminary data.</text>
</comment>
<dbReference type="AlphaFoldDB" id="A0A511MYH6"/>
<dbReference type="EMBL" id="BJXB01000004">
    <property type="protein sequence ID" value="GEM45623.1"/>
    <property type="molecule type" value="Genomic_DNA"/>
</dbReference>
<dbReference type="Proteomes" id="UP000321306">
    <property type="component" value="Unassembled WGS sequence"/>
</dbReference>
<reference evidence="2 3" key="1">
    <citation type="submission" date="2019-07" db="EMBL/GenBank/DDBJ databases">
        <title>Whole genome shotgun sequence of Deinococcus cellulosilyticus NBRC 106333.</title>
        <authorList>
            <person name="Hosoyama A."/>
            <person name="Uohara A."/>
            <person name="Ohji S."/>
            <person name="Ichikawa N."/>
        </authorList>
    </citation>
    <scope>NUCLEOTIDE SEQUENCE [LARGE SCALE GENOMIC DNA]</scope>
    <source>
        <strain evidence="2 3">NBRC 106333</strain>
    </source>
</reference>
<organism evidence="2 3">
    <name type="scientific">Deinococcus cellulosilyticus (strain DSM 18568 / NBRC 106333 / KACC 11606 / 5516J-15)</name>
    <dbReference type="NCBI Taxonomy" id="1223518"/>
    <lineage>
        <taxon>Bacteria</taxon>
        <taxon>Thermotogati</taxon>
        <taxon>Deinococcota</taxon>
        <taxon>Deinococci</taxon>
        <taxon>Deinococcales</taxon>
        <taxon>Deinococcaceae</taxon>
        <taxon>Deinococcus</taxon>
    </lineage>
</organism>
<proteinExistence type="predicted"/>
<keyword evidence="3" id="KW-1185">Reference proteome</keyword>